<accession>A0A7G6VVM1</accession>
<protein>
    <submittedName>
        <fullName evidence="3">Uncharacterized protein</fullName>
    </submittedName>
</protein>
<evidence type="ECO:0000313" key="3">
    <source>
        <dbReference type="EMBL" id="QNE05786.1"/>
    </source>
</evidence>
<feature type="region of interest" description="Disordered" evidence="1">
    <location>
        <begin position="104"/>
        <end position="143"/>
    </location>
</feature>
<reference evidence="3 4" key="1">
    <citation type="submission" date="2020-08" db="EMBL/GenBank/DDBJ databases">
        <authorList>
            <person name="Liu G."/>
            <person name="Sun C."/>
        </authorList>
    </citation>
    <scope>NUCLEOTIDE SEQUENCE [LARGE SCALE GENOMIC DNA]</scope>
    <source>
        <strain evidence="3 4">OT19</strain>
    </source>
</reference>
<feature type="compositionally biased region" description="Basic and acidic residues" evidence="1">
    <location>
        <begin position="278"/>
        <end position="299"/>
    </location>
</feature>
<name>A0A7G6VVM1_9SPHN</name>
<gene>
    <name evidence="3" type="ORF">H4O24_03680</name>
</gene>
<dbReference type="EMBL" id="CP060052">
    <property type="protein sequence ID" value="QNE05786.1"/>
    <property type="molecule type" value="Genomic_DNA"/>
</dbReference>
<keyword evidence="2" id="KW-0812">Transmembrane</keyword>
<feature type="compositionally biased region" description="Acidic residues" evidence="1">
    <location>
        <begin position="319"/>
        <end position="330"/>
    </location>
</feature>
<sequence>MNGMTRIIAFVLRAGGAVGGAFAGLRMPPTVLTGLLADVGLGADAGVTPVMAAVALAALGMVFGLLVGSAIAGVLPEGASEAVGTREEAAASVPRLRRHLAEGQGYAKKTGTPLERLSAPPAGQRLPKHDLSHIPPAPKDDEITFERIPNTGFYADIESPVKFDDDGDDLARFALPGDAVRADEDAAVADDWDAEDDWTPPAAAPTAASPDQDDHPAAETAPPAAAEPQAHRFAHGSEPAETPMEAEPEPYEPEQAEPWPQAAKPIETARVYSLQRDTGQRDTGQRDTGQRDTGHDGHSAPRFAPGLTGGMESDWFAGEADEEEDADDDGAGYGSLMAIGLGKTHKARPQAPTHRPGEANLSPMPLLDADRVRQLIPNGAGPQDFRLREALEELKRV</sequence>
<feature type="transmembrane region" description="Helical" evidence="2">
    <location>
        <begin position="47"/>
        <end position="67"/>
    </location>
</feature>
<feature type="compositionally biased region" description="Acidic residues" evidence="1">
    <location>
        <begin position="244"/>
        <end position="255"/>
    </location>
</feature>
<proteinExistence type="predicted"/>
<keyword evidence="2" id="KW-1133">Transmembrane helix</keyword>
<evidence type="ECO:0000256" key="2">
    <source>
        <dbReference type="SAM" id="Phobius"/>
    </source>
</evidence>
<feature type="compositionally biased region" description="Basic and acidic residues" evidence="1">
    <location>
        <begin position="127"/>
        <end position="143"/>
    </location>
</feature>
<evidence type="ECO:0000313" key="4">
    <source>
        <dbReference type="Proteomes" id="UP000515297"/>
    </source>
</evidence>
<feature type="compositionally biased region" description="Low complexity" evidence="1">
    <location>
        <begin position="256"/>
        <end position="265"/>
    </location>
</feature>
<feature type="region of interest" description="Disordered" evidence="1">
    <location>
        <begin position="193"/>
        <end position="364"/>
    </location>
</feature>
<feature type="compositionally biased region" description="Low complexity" evidence="1">
    <location>
        <begin position="199"/>
        <end position="210"/>
    </location>
</feature>
<evidence type="ECO:0000256" key="1">
    <source>
        <dbReference type="SAM" id="MobiDB-lite"/>
    </source>
</evidence>
<keyword evidence="2" id="KW-0472">Membrane</keyword>
<dbReference type="Proteomes" id="UP000515297">
    <property type="component" value="Chromosome"/>
</dbReference>
<dbReference type="RefSeq" id="WP_185884845.1">
    <property type="nucleotide sequence ID" value="NZ_CP060052.1"/>
</dbReference>
<dbReference type="AlphaFoldDB" id="A0A7G6VVM1"/>
<feature type="compositionally biased region" description="Low complexity" evidence="1">
    <location>
        <begin position="218"/>
        <end position="228"/>
    </location>
</feature>
<organism evidence="3 4">
    <name type="scientific">Croceicoccus marinus</name>
    <dbReference type="NCBI Taxonomy" id="450378"/>
    <lineage>
        <taxon>Bacteria</taxon>
        <taxon>Pseudomonadati</taxon>
        <taxon>Pseudomonadota</taxon>
        <taxon>Alphaproteobacteria</taxon>
        <taxon>Sphingomonadales</taxon>
        <taxon>Erythrobacteraceae</taxon>
        <taxon>Croceicoccus</taxon>
    </lineage>
</organism>